<dbReference type="InterPro" id="IPR025948">
    <property type="entry name" value="HTH-like_dom"/>
</dbReference>
<dbReference type="PROSITE" id="PS50994">
    <property type="entry name" value="INTEGRASE"/>
    <property type="match status" value="1"/>
</dbReference>
<evidence type="ECO:0000313" key="6">
    <source>
        <dbReference type="Proteomes" id="UP000051966"/>
    </source>
</evidence>
<dbReference type="Pfam" id="PF00665">
    <property type="entry name" value="rve"/>
    <property type="match status" value="1"/>
</dbReference>
<dbReference type="InterPro" id="IPR036397">
    <property type="entry name" value="RNaseH_sf"/>
</dbReference>
<evidence type="ECO:0000313" key="4">
    <source>
        <dbReference type="EMBL" id="KRM08750.1"/>
    </source>
</evidence>
<dbReference type="PATRIC" id="fig|1423743.5.peg.70"/>
<dbReference type="EMBL" id="BAKI01000017">
    <property type="protein sequence ID" value="GAF36786.1"/>
    <property type="molecule type" value="Genomic_DNA"/>
</dbReference>
<feature type="domain" description="Integrase catalytic" evidence="2">
    <location>
        <begin position="126"/>
        <end position="301"/>
    </location>
</feature>
<evidence type="ECO:0000313" key="5">
    <source>
        <dbReference type="Proteomes" id="UP000019488"/>
    </source>
</evidence>
<gene>
    <name evidence="4" type="ORF">FD41_GL000068</name>
    <name evidence="3" type="ORF">JCM14108_1770</name>
</gene>
<dbReference type="eggNOG" id="COG2801">
    <property type="taxonomic scope" value="Bacteria"/>
</dbReference>
<dbReference type="STRING" id="1423743.FD41_GL000068"/>
<dbReference type="InterPro" id="IPR001584">
    <property type="entry name" value="Integrase_cat-core"/>
</dbReference>
<name>X0PJK0_9LACO</name>
<accession>X0PJK0</accession>
<evidence type="ECO:0000313" key="3">
    <source>
        <dbReference type="EMBL" id="GAF36786.1"/>
    </source>
</evidence>
<protein>
    <submittedName>
        <fullName evidence="4">DNA integrase</fullName>
    </submittedName>
    <submittedName>
        <fullName evidence="3">Mobile element protein</fullName>
    </submittedName>
</protein>
<dbReference type="Proteomes" id="UP000051966">
    <property type="component" value="Unassembled WGS sequence"/>
</dbReference>
<organism evidence="3 5">
    <name type="scientific">Lentilactobacillus farraginis DSM 18382 = JCM 14108</name>
    <dbReference type="NCBI Taxonomy" id="1423743"/>
    <lineage>
        <taxon>Bacteria</taxon>
        <taxon>Bacillati</taxon>
        <taxon>Bacillota</taxon>
        <taxon>Bacilli</taxon>
        <taxon>Lactobacillales</taxon>
        <taxon>Lactobacillaceae</taxon>
        <taxon>Lentilactobacillus</taxon>
    </lineage>
</organism>
<dbReference type="GO" id="GO:0015074">
    <property type="term" value="P:DNA integration"/>
    <property type="evidence" value="ECO:0007669"/>
    <property type="project" value="InterPro"/>
</dbReference>
<dbReference type="PANTHER" id="PTHR46889:SF5">
    <property type="entry name" value="INTEGRASE PROTEIN"/>
    <property type="match status" value="1"/>
</dbReference>
<dbReference type="InterPro" id="IPR048020">
    <property type="entry name" value="Transpos_IS3"/>
</dbReference>
<keyword evidence="6" id="KW-1185">Reference proteome</keyword>
<proteinExistence type="predicted"/>
<evidence type="ECO:0000259" key="2">
    <source>
        <dbReference type="PROSITE" id="PS50994"/>
    </source>
</evidence>
<dbReference type="AlphaFoldDB" id="X0PJK0"/>
<dbReference type="NCBIfam" id="NF033516">
    <property type="entry name" value="transpos_IS3"/>
    <property type="match status" value="1"/>
</dbReference>
<dbReference type="GO" id="GO:0003676">
    <property type="term" value="F:nucleic acid binding"/>
    <property type="evidence" value="ECO:0007669"/>
    <property type="project" value="InterPro"/>
</dbReference>
<reference evidence="4 6" key="2">
    <citation type="journal article" date="2015" name="Genome Announc.">
        <title>Expanding the biotechnology potential of lactobacilli through comparative genomics of 213 strains and associated genera.</title>
        <authorList>
            <person name="Sun Z."/>
            <person name="Harris H.M."/>
            <person name="McCann A."/>
            <person name="Guo C."/>
            <person name="Argimon S."/>
            <person name="Zhang W."/>
            <person name="Yang X."/>
            <person name="Jeffery I.B."/>
            <person name="Cooney J.C."/>
            <person name="Kagawa T.F."/>
            <person name="Liu W."/>
            <person name="Song Y."/>
            <person name="Salvetti E."/>
            <person name="Wrobel A."/>
            <person name="Rasinkangas P."/>
            <person name="Parkhill J."/>
            <person name="Rea M.C."/>
            <person name="O'Sullivan O."/>
            <person name="Ritari J."/>
            <person name="Douillard F.P."/>
            <person name="Paul Ross R."/>
            <person name="Yang R."/>
            <person name="Briner A.E."/>
            <person name="Felis G.E."/>
            <person name="de Vos W.M."/>
            <person name="Barrangou R."/>
            <person name="Klaenhammer T.R."/>
            <person name="Caufield P.W."/>
            <person name="Cui Y."/>
            <person name="Zhang H."/>
            <person name="O'Toole P.W."/>
        </authorList>
    </citation>
    <scope>NUCLEOTIDE SEQUENCE [LARGE SCALE GENOMIC DNA]</scope>
    <source>
        <strain evidence="4 6">DSM 18382</strain>
    </source>
</reference>
<sequence length="304" mass="36177">MSKQETAQFIFGLRNRYTLAEILKALAFPKATYMYWQKRAFKADRDSQLEKQILMIHQTYPDYGYRRVTAVLRQQRILVNKKRVQRLMRIMRLHVQGADKEIPAPPSTYHSYEGTVGLICRNRIRRRFATNICHQKITTDTTELKYFIGRPGQAVTVRSLYLTVFLDMYNSEIIVYRISEIPSQQLVLSGLHQAIQLTADCRFRRTFHSDRGWVYQMPAYHRILKKNRIFQSMSRKGTCLDNAIMENFFSILKREMYYGKIYRSATALKQAVDQYLDYYNHRRIKEKLNWQSPVDYRLKASGKH</sequence>
<comment type="function">
    <text evidence="1">Involved in the transposition of the insertion sequence.</text>
</comment>
<dbReference type="InterPro" id="IPR050900">
    <property type="entry name" value="Transposase_IS3/IS150/IS904"/>
</dbReference>
<dbReference type="OrthoDB" id="9781005at2"/>
<comment type="caution">
    <text evidence="3">The sequence shown here is derived from an EMBL/GenBank/DDBJ whole genome shotgun (WGS) entry which is preliminary data.</text>
</comment>
<dbReference type="EMBL" id="AZFY01000073">
    <property type="protein sequence ID" value="KRM08750.1"/>
    <property type="molecule type" value="Genomic_DNA"/>
</dbReference>
<dbReference type="SUPFAM" id="SSF53098">
    <property type="entry name" value="Ribonuclease H-like"/>
    <property type="match status" value="1"/>
</dbReference>
<dbReference type="Gene3D" id="3.30.420.10">
    <property type="entry name" value="Ribonuclease H-like superfamily/Ribonuclease H"/>
    <property type="match status" value="1"/>
</dbReference>
<dbReference type="PANTHER" id="PTHR46889">
    <property type="entry name" value="TRANSPOSASE INSF FOR INSERTION SEQUENCE IS3B-RELATED"/>
    <property type="match status" value="1"/>
</dbReference>
<dbReference type="Pfam" id="PF13333">
    <property type="entry name" value="rve_2"/>
    <property type="match status" value="1"/>
</dbReference>
<dbReference type="InterPro" id="IPR012337">
    <property type="entry name" value="RNaseH-like_sf"/>
</dbReference>
<dbReference type="Pfam" id="PF13276">
    <property type="entry name" value="HTH_21"/>
    <property type="match status" value="1"/>
</dbReference>
<evidence type="ECO:0000256" key="1">
    <source>
        <dbReference type="ARBA" id="ARBA00002286"/>
    </source>
</evidence>
<reference evidence="3" key="1">
    <citation type="journal article" date="2014" name="Genome Announc.">
        <title>Draft Genome Sequences of Two Lactobacillus Strains, L. farraginis JCM 14108T and L. composti JCM 14202T, Isolated from Compost of Distilled Shochu Residue.</title>
        <authorList>
            <person name="Yuki M."/>
            <person name="Oshima K."/>
            <person name="Suda W."/>
            <person name="Kitahara M."/>
            <person name="Kitamura K."/>
            <person name="Iida T."/>
            <person name="Hattori M."/>
            <person name="Ohkuma M."/>
        </authorList>
    </citation>
    <scope>NUCLEOTIDE SEQUENCE [LARGE SCALE GENOMIC DNA]</scope>
    <source>
        <strain evidence="3">JCM 14108</strain>
    </source>
</reference>
<dbReference type="Proteomes" id="UP000019488">
    <property type="component" value="Unassembled WGS sequence"/>
</dbReference>